<dbReference type="AlphaFoldDB" id="W1NSY5"/>
<dbReference type="Proteomes" id="UP000017836">
    <property type="component" value="Unassembled WGS sequence"/>
</dbReference>
<proteinExistence type="inferred from homology"/>
<protein>
    <submittedName>
        <fullName evidence="3">Uncharacterized protein</fullName>
    </submittedName>
</protein>
<dbReference type="eggNOG" id="KOG0918">
    <property type="taxonomic scope" value="Eukaryota"/>
</dbReference>
<comment type="similarity">
    <text evidence="1">Belongs to the selenium-binding protein family.</text>
</comment>
<dbReference type="Gramene" id="ERM97990">
    <property type="protein sequence ID" value="ERM97990"/>
    <property type="gene ID" value="AMTR_s00117p00130990"/>
</dbReference>
<dbReference type="Pfam" id="PF05694">
    <property type="entry name" value="SBP56"/>
    <property type="match status" value="1"/>
</dbReference>
<keyword evidence="4" id="KW-1185">Reference proteome</keyword>
<organism evidence="3 4">
    <name type="scientific">Amborella trichopoda</name>
    <dbReference type="NCBI Taxonomy" id="13333"/>
    <lineage>
        <taxon>Eukaryota</taxon>
        <taxon>Viridiplantae</taxon>
        <taxon>Streptophyta</taxon>
        <taxon>Embryophyta</taxon>
        <taxon>Tracheophyta</taxon>
        <taxon>Spermatophyta</taxon>
        <taxon>Magnoliopsida</taxon>
        <taxon>Amborellales</taxon>
        <taxon>Amborellaceae</taxon>
        <taxon>Amborella</taxon>
    </lineage>
</organism>
<evidence type="ECO:0000256" key="1">
    <source>
        <dbReference type="ARBA" id="ARBA00005606"/>
    </source>
</evidence>
<dbReference type="EMBL" id="KI395608">
    <property type="protein sequence ID" value="ERM97990.1"/>
    <property type="molecule type" value="Genomic_DNA"/>
</dbReference>
<evidence type="ECO:0000256" key="2">
    <source>
        <dbReference type="ARBA" id="ARBA00023266"/>
    </source>
</evidence>
<name>W1NSY5_AMBTC</name>
<evidence type="ECO:0000313" key="3">
    <source>
        <dbReference type="EMBL" id="ERM97990.1"/>
    </source>
</evidence>
<gene>
    <name evidence="3" type="ORF">AMTR_s00117p00130990</name>
</gene>
<dbReference type="GO" id="GO:0008430">
    <property type="term" value="F:selenium binding"/>
    <property type="evidence" value="ECO:0007669"/>
    <property type="project" value="InterPro"/>
</dbReference>
<dbReference type="PANTHER" id="PTHR23300">
    <property type="entry name" value="METHANETHIOL OXIDASE"/>
    <property type="match status" value="1"/>
</dbReference>
<reference evidence="4" key="1">
    <citation type="journal article" date="2013" name="Science">
        <title>The Amborella genome and the evolution of flowering plants.</title>
        <authorList>
            <consortium name="Amborella Genome Project"/>
        </authorList>
    </citation>
    <scope>NUCLEOTIDE SEQUENCE [LARGE SCALE GENOMIC DNA]</scope>
</reference>
<dbReference type="InterPro" id="IPR008826">
    <property type="entry name" value="Se-bd"/>
</dbReference>
<keyword evidence="2" id="KW-0711">Selenium</keyword>
<dbReference type="PANTHER" id="PTHR23300:SF0">
    <property type="entry name" value="METHANETHIOL OXIDASE"/>
    <property type="match status" value="1"/>
</dbReference>
<accession>W1NSY5</accession>
<dbReference type="HOGENOM" id="CLU_1671705_0_0_1"/>
<sequence>MISSSWGAPSAFLEGFNLQHVLDGLYGRHLHVYSWPECELKQTLYLRSSGLIPLEIRFLHDPSKDTGFVGCALSSNMVRFYKNPDGLWSHELHGDVRQYNIKDPSKPILAGQVWVGGLLQNGSQVIAETEDGNEFQFDVPAIQVCVLYPTFLLTPSEL</sequence>
<evidence type="ECO:0000313" key="4">
    <source>
        <dbReference type="Proteomes" id="UP000017836"/>
    </source>
</evidence>